<evidence type="ECO:0000313" key="2">
    <source>
        <dbReference type="EMBL" id="QNR65043.1"/>
    </source>
</evidence>
<dbReference type="GO" id="GO:0003677">
    <property type="term" value="F:DNA binding"/>
    <property type="evidence" value="ECO:0007669"/>
    <property type="project" value="InterPro"/>
</dbReference>
<dbReference type="Proteomes" id="UP000516384">
    <property type="component" value="Chromosome"/>
</dbReference>
<sequence>MLKVKPNLMSLLKEKGITQLQLSETTGIPQGSLSRFDKNSRHESAHLFTIARALGVGVEDLFTVQEQEEK</sequence>
<feature type="domain" description="HTH cro/C1-type" evidence="1">
    <location>
        <begin position="8"/>
        <end position="61"/>
    </location>
</feature>
<dbReference type="InterPro" id="IPR001387">
    <property type="entry name" value="Cro/C1-type_HTH"/>
</dbReference>
<dbReference type="PROSITE" id="PS50943">
    <property type="entry name" value="HTH_CROC1"/>
    <property type="match status" value="1"/>
</dbReference>
<accession>A0A7H0Y1T5</accession>
<dbReference type="SUPFAM" id="SSF47413">
    <property type="entry name" value="lambda repressor-like DNA-binding domains"/>
    <property type="match status" value="1"/>
</dbReference>
<dbReference type="SMART" id="SM00530">
    <property type="entry name" value="HTH_XRE"/>
    <property type="match status" value="1"/>
</dbReference>
<evidence type="ECO:0000313" key="3">
    <source>
        <dbReference type="Proteomes" id="UP000516384"/>
    </source>
</evidence>
<name>A0A7H0Y1T5_9BACL</name>
<dbReference type="EMBL" id="CP061172">
    <property type="protein sequence ID" value="QNR65043.1"/>
    <property type="molecule type" value="Genomic_DNA"/>
</dbReference>
<dbReference type="Pfam" id="PF13443">
    <property type="entry name" value="HTH_26"/>
    <property type="match status" value="1"/>
</dbReference>
<protein>
    <submittedName>
        <fullName evidence="2">Helix-turn-helix transcriptional regulator</fullName>
    </submittedName>
</protein>
<evidence type="ECO:0000259" key="1">
    <source>
        <dbReference type="PROSITE" id="PS50943"/>
    </source>
</evidence>
<proteinExistence type="predicted"/>
<dbReference type="Gene3D" id="1.10.260.40">
    <property type="entry name" value="lambda repressor-like DNA-binding domains"/>
    <property type="match status" value="1"/>
</dbReference>
<gene>
    <name evidence="2" type="ORF">IAQ67_14010</name>
</gene>
<organism evidence="2 3">
    <name type="scientific">Paenibacillus peoriae</name>
    <dbReference type="NCBI Taxonomy" id="59893"/>
    <lineage>
        <taxon>Bacteria</taxon>
        <taxon>Bacillati</taxon>
        <taxon>Bacillota</taxon>
        <taxon>Bacilli</taxon>
        <taxon>Bacillales</taxon>
        <taxon>Paenibacillaceae</taxon>
        <taxon>Paenibacillus</taxon>
    </lineage>
</organism>
<dbReference type="AlphaFoldDB" id="A0A7H0Y1T5"/>
<dbReference type="InterPro" id="IPR010982">
    <property type="entry name" value="Lambda_DNA-bd_dom_sf"/>
</dbReference>
<dbReference type="CDD" id="cd00093">
    <property type="entry name" value="HTH_XRE"/>
    <property type="match status" value="1"/>
</dbReference>
<reference evidence="2 3" key="1">
    <citation type="submission" date="2020-09" db="EMBL/GenBank/DDBJ databases">
        <title>Characterization of Paenibacillus peoriae strain ZF390 with broad-spectrum antimicrobial activity as a potential biocontrol agent.</title>
        <authorList>
            <person name="Li L."/>
            <person name="Zhao Y."/>
            <person name="Li B."/>
            <person name="Xie X."/>
        </authorList>
    </citation>
    <scope>NUCLEOTIDE SEQUENCE [LARGE SCALE GENOMIC DNA]</scope>
    <source>
        <strain evidence="2 3">ZF390</strain>
    </source>
</reference>
<dbReference type="RefSeq" id="WP_190296959.1">
    <property type="nucleotide sequence ID" value="NZ_CP061172.1"/>
</dbReference>